<comment type="caution">
    <text evidence="1">The sequence shown here is derived from an EMBL/GenBank/DDBJ whole genome shotgun (WGS) entry which is preliminary data.</text>
</comment>
<keyword evidence="2" id="KW-1185">Reference proteome</keyword>
<organism evidence="1 2">
    <name type="scientific">Rufibacter immobilis</name>
    <dbReference type="NCBI Taxonomy" id="1348778"/>
    <lineage>
        <taxon>Bacteria</taxon>
        <taxon>Pseudomonadati</taxon>
        <taxon>Bacteroidota</taxon>
        <taxon>Cytophagia</taxon>
        <taxon>Cytophagales</taxon>
        <taxon>Hymenobacteraceae</taxon>
        <taxon>Rufibacter</taxon>
    </lineage>
</organism>
<evidence type="ECO:0000313" key="2">
    <source>
        <dbReference type="Proteomes" id="UP000271010"/>
    </source>
</evidence>
<evidence type="ECO:0000313" key="1">
    <source>
        <dbReference type="EMBL" id="RNI32576.1"/>
    </source>
</evidence>
<dbReference type="AlphaFoldDB" id="A0A3M9N4A4"/>
<dbReference type="Proteomes" id="UP000271010">
    <property type="component" value="Unassembled WGS sequence"/>
</dbReference>
<dbReference type="EMBL" id="RJJE01000002">
    <property type="protein sequence ID" value="RNI32576.1"/>
    <property type="molecule type" value="Genomic_DNA"/>
</dbReference>
<sequence>MFCQQRTFLMPALEKELRKAILSLPAARKDKLLLQLLTPNQLLQEQLAFELLEGPEGLETRREALQHQITTVAQGFYYNASELLIGLRQVCPVISNHVKVTHDAYGEVSLLLLLLNQVLSHQKELLHTLTGANEALGLFLAKRTEEALQKLDRLHEDLHVEFAQQMSNLLPKLHASAAGYSARKLGLPLNWQEE</sequence>
<accession>A0A3M9N4A4</accession>
<name>A0A3M9N4A4_9BACT</name>
<reference evidence="1 2" key="1">
    <citation type="submission" date="2018-11" db="EMBL/GenBank/DDBJ databases">
        <title>Rufibacter latericius sp. nov., isolated from water in Baiyang Lake.</title>
        <authorList>
            <person name="Yang Y."/>
        </authorList>
    </citation>
    <scope>NUCLEOTIDE SEQUENCE [LARGE SCALE GENOMIC DNA]</scope>
    <source>
        <strain evidence="1 2">MCC P1</strain>
    </source>
</reference>
<proteinExistence type="predicted"/>
<gene>
    <name evidence="1" type="ORF">EFA69_04460</name>
</gene>
<protein>
    <submittedName>
        <fullName evidence="1">Uncharacterized protein</fullName>
    </submittedName>
</protein>